<evidence type="ECO:0000313" key="2">
    <source>
        <dbReference type="Proteomes" id="UP000823486"/>
    </source>
</evidence>
<reference evidence="1 2" key="1">
    <citation type="submission" date="2021-01" db="EMBL/GenBank/DDBJ databases">
        <title>Genomic Encyclopedia of Type Strains, Phase IV (KMG-IV): sequencing the most valuable type-strain genomes for metagenomic binning, comparative biology and taxonomic classification.</title>
        <authorList>
            <person name="Goeker M."/>
        </authorList>
    </citation>
    <scope>NUCLEOTIDE SEQUENCE [LARGE SCALE GENOMIC DNA]</scope>
    <source>
        <strain evidence="1 2">DSM 105482</strain>
    </source>
</reference>
<dbReference type="InterPro" id="IPR036396">
    <property type="entry name" value="Cyt_P450_sf"/>
</dbReference>
<evidence type="ECO:0000313" key="1">
    <source>
        <dbReference type="EMBL" id="MBM7694530.1"/>
    </source>
</evidence>
<sequence length="93" mass="10606">MEKIILFDEIQEILCRAACQWAGVPLKESELKQTADDFGAMVDAFGAVGLRHWQGRRARKRTEKWISRVIEKIRAHKLQSKAGTAANAKAYHR</sequence>
<dbReference type="SUPFAM" id="SSF48264">
    <property type="entry name" value="Cytochrome P450"/>
    <property type="match status" value="1"/>
</dbReference>
<organism evidence="1 2">
    <name type="scientific">Peribacillus deserti</name>
    <dbReference type="NCBI Taxonomy" id="673318"/>
    <lineage>
        <taxon>Bacteria</taxon>
        <taxon>Bacillati</taxon>
        <taxon>Bacillota</taxon>
        <taxon>Bacilli</taxon>
        <taxon>Bacillales</taxon>
        <taxon>Bacillaceae</taxon>
        <taxon>Peribacillus</taxon>
    </lineage>
</organism>
<dbReference type="Proteomes" id="UP000823486">
    <property type="component" value="Unassembled WGS sequence"/>
</dbReference>
<dbReference type="EMBL" id="JAFBFI010000026">
    <property type="protein sequence ID" value="MBM7694530.1"/>
    <property type="molecule type" value="Genomic_DNA"/>
</dbReference>
<keyword evidence="2" id="KW-1185">Reference proteome</keyword>
<comment type="caution">
    <text evidence="1">The sequence shown here is derived from an EMBL/GenBank/DDBJ whole genome shotgun (WGS) entry which is preliminary data.</text>
</comment>
<dbReference type="Gene3D" id="1.10.630.10">
    <property type="entry name" value="Cytochrome P450"/>
    <property type="match status" value="1"/>
</dbReference>
<name>A0ABS2QND9_9BACI</name>
<proteinExistence type="predicted"/>
<gene>
    <name evidence="1" type="ORF">JOC77_003993</name>
</gene>
<accession>A0ABS2QND9</accession>
<protein>
    <submittedName>
        <fullName evidence="1">Cytochrome P450</fullName>
    </submittedName>
</protein>